<sequence length="114" mass="12468">MAGSRPEGYIMGQALNELSGKRIKFFLNGDKSTFDNYPEYGLGIGETADNPTGEITQNLHLKVGFLKIGRDGTPRYLKDKTHTGNLKVNRDDAPGIQPTLKTFKPSVNISAKKG</sequence>
<keyword evidence="2" id="KW-1185">Reference proteome</keyword>
<evidence type="ECO:0000313" key="2">
    <source>
        <dbReference type="Proteomes" id="UP000261174"/>
    </source>
</evidence>
<organism evidence="1 2">
    <name type="scientific">Chitinophaga silvisoli</name>
    <dbReference type="NCBI Taxonomy" id="2291814"/>
    <lineage>
        <taxon>Bacteria</taxon>
        <taxon>Pseudomonadati</taxon>
        <taxon>Bacteroidota</taxon>
        <taxon>Chitinophagia</taxon>
        <taxon>Chitinophagales</taxon>
        <taxon>Chitinophagaceae</taxon>
        <taxon>Chitinophaga</taxon>
    </lineage>
</organism>
<name>A0A3E1NMV3_9BACT</name>
<dbReference type="Proteomes" id="UP000261174">
    <property type="component" value="Unassembled WGS sequence"/>
</dbReference>
<accession>A0A3E1NMV3</accession>
<gene>
    <name evidence="1" type="ORF">DXN04_33755</name>
</gene>
<proteinExistence type="predicted"/>
<protein>
    <submittedName>
        <fullName evidence="1">Uncharacterized protein</fullName>
    </submittedName>
</protein>
<dbReference type="RefSeq" id="WP_116857831.1">
    <property type="nucleotide sequence ID" value="NZ_QTJV01000029.1"/>
</dbReference>
<reference evidence="1 2" key="1">
    <citation type="submission" date="2018-08" db="EMBL/GenBank/DDBJ databases">
        <title>Chitinophaga sp. K20C18050901, a novel bacterium isolated from forest soil.</title>
        <authorList>
            <person name="Wang C."/>
        </authorList>
    </citation>
    <scope>NUCLEOTIDE SEQUENCE [LARGE SCALE GENOMIC DNA]</scope>
    <source>
        <strain evidence="1 2">K20C18050901</strain>
    </source>
</reference>
<evidence type="ECO:0000313" key="1">
    <source>
        <dbReference type="EMBL" id="RFM29251.1"/>
    </source>
</evidence>
<comment type="caution">
    <text evidence="1">The sequence shown here is derived from an EMBL/GenBank/DDBJ whole genome shotgun (WGS) entry which is preliminary data.</text>
</comment>
<dbReference type="AlphaFoldDB" id="A0A3E1NMV3"/>
<dbReference type="EMBL" id="QTJV01000029">
    <property type="protein sequence ID" value="RFM29251.1"/>
    <property type="molecule type" value="Genomic_DNA"/>
</dbReference>